<evidence type="ECO:0000256" key="1">
    <source>
        <dbReference type="SAM" id="MobiDB-lite"/>
    </source>
</evidence>
<dbReference type="EMBL" id="CCBP010000076">
    <property type="protein sequence ID" value="CDO70321.1"/>
    <property type="molecule type" value="Genomic_DNA"/>
</dbReference>
<dbReference type="HOGENOM" id="CLU_1294989_0_0_1"/>
<evidence type="ECO:0000313" key="3">
    <source>
        <dbReference type="Proteomes" id="UP000029665"/>
    </source>
</evidence>
<proteinExistence type="predicted"/>
<dbReference type="STRING" id="5643.A0A060S7Y3"/>
<dbReference type="OrthoDB" id="3268633at2759"/>
<gene>
    <name evidence="2" type="ORF">BN946_scf184843.g10</name>
</gene>
<keyword evidence="3" id="KW-1185">Reference proteome</keyword>
<feature type="compositionally biased region" description="Low complexity" evidence="1">
    <location>
        <begin position="156"/>
        <end position="170"/>
    </location>
</feature>
<reference evidence="2" key="1">
    <citation type="submission" date="2014-01" db="EMBL/GenBank/DDBJ databases">
        <title>The genome of the white-rot fungus Pycnoporus cinnabarinus: a basidiomycete model with a versatile arsenal for lignocellulosic biomass breakdown.</title>
        <authorList>
            <person name="Levasseur A."/>
            <person name="Lomascolo A."/>
            <person name="Ruiz-Duenas F.J."/>
            <person name="Uzan E."/>
            <person name="Piumi F."/>
            <person name="Kues U."/>
            <person name="Ram A.F.J."/>
            <person name="Murat C."/>
            <person name="Haon M."/>
            <person name="Benoit I."/>
            <person name="Arfi Y."/>
            <person name="Chevret D."/>
            <person name="Drula E."/>
            <person name="Kwon M.J."/>
            <person name="Gouret P."/>
            <person name="Lesage-Meessen L."/>
            <person name="Lombard V."/>
            <person name="Mariette J."/>
            <person name="Noirot C."/>
            <person name="Park J."/>
            <person name="Patyshakuliyeva A."/>
            <person name="Wieneger R.A.B."/>
            <person name="Wosten H.A.B."/>
            <person name="Martin F."/>
            <person name="Coutinho P.M."/>
            <person name="de Vries R."/>
            <person name="Martinez A.T."/>
            <person name="Klopp C."/>
            <person name="Pontarotti P."/>
            <person name="Henrissat B."/>
            <person name="Record E."/>
        </authorList>
    </citation>
    <scope>NUCLEOTIDE SEQUENCE [LARGE SCALE GENOMIC DNA]</scope>
    <source>
        <strain evidence="2">BRFM137</strain>
    </source>
</reference>
<evidence type="ECO:0000313" key="2">
    <source>
        <dbReference type="EMBL" id="CDO70321.1"/>
    </source>
</evidence>
<dbReference type="OMA" id="FMSTEII"/>
<protein>
    <submittedName>
        <fullName evidence="2">Uncharacterized protein</fullName>
    </submittedName>
</protein>
<name>A0A060S7Y3_PYCCI</name>
<accession>A0A060S7Y3</accession>
<sequence length="213" mass="24889">MRQCPPFRHQALEGGDRREELRGELSDEPGQEDVVELRRIVYCFFDGDLKTIAWNKKELFEESALFEPLVLCHVHPYFDPLQPLLRRWWHLLRLAYRFEGYEYHNVHNFIIKLLEKTLEELRLLKETPDDVQRKRDAMKQRTDFVRKVTHADLGVPTSPARPSSPPSTSTQFRVTTAFDLTPESQKQQRSGTRDVPLSPPSPPSPTVAKKTKR</sequence>
<organism evidence="2 3">
    <name type="scientific">Pycnoporus cinnabarinus</name>
    <name type="common">Cinnabar-red polypore</name>
    <name type="synonym">Trametes cinnabarina</name>
    <dbReference type="NCBI Taxonomy" id="5643"/>
    <lineage>
        <taxon>Eukaryota</taxon>
        <taxon>Fungi</taxon>
        <taxon>Dikarya</taxon>
        <taxon>Basidiomycota</taxon>
        <taxon>Agaricomycotina</taxon>
        <taxon>Agaricomycetes</taxon>
        <taxon>Polyporales</taxon>
        <taxon>Polyporaceae</taxon>
        <taxon>Trametes</taxon>
    </lineage>
</organism>
<feature type="region of interest" description="Disordered" evidence="1">
    <location>
        <begin position="148"/>
        <end position="213"/>
    </location>
</feature>
<dbReference type="Proteomes" id="UP000029665">
    <property type="component" value="Unassembled WGS sequence"/>
</dbReference>
<dbReference type="AlphaFoldDB" id="A0A060S7Y3"/>
<comment type="caution">
    <text evidence="2">The sequence shown here is derived from an EMBL/GenBank/DDBJ whole genome shotgun (WGS) entry which is preliminary data.</text>
</comment>